<keyword evidence="2" id="KW-1185">Reference proteome</keyword>
<name>A0A7Z9BWY2_9CYAN</name>
<reference evidence="1" key="1">
    <citation type="submission" date="2019-10" db="EMBL/GenBank/DDBJ databases">
        <authorList>
            <consortium name="Genoscope - CEA"/>
            <person name="William W."/>
        </authorList>
    </citation>
    <scope>NUCLEOTIDE SEQUENCE [LARGE SCALE GENOMIC DNA]</scope>
    <source>
        <strain evidence="1">BBR_PRJEB10992</strain>
    </source>
</reference>
<gene>
    <name evidence="1" type="ORF">PL8927_760252</name>
</gene>
<evidence type="ECO:0000313" key="2">
    <source>
        <dbReference type="Proteomes" id="UP000184550"/>
    </source>
</evidence>
<dbReference type="OrthoDB" id="444462at2"/>
<comment type="caution">
    <text evidence="1">The sequence shown here is derived from an EMBL/GenBank/DDBJ whole genome shotgun (WGS) entry which is preliminary data.</text>
</comment>
<proteinExistence type="predicted"/>
<sequence>MSLNPEELQEHCKIILKSNRIDNKIVVLCEGKIPKLGGRGSPESYSYKDMDKKPDANFYKACVPKYWSQYKPEFFNCGDRLDVINTFFELKDLQQQDSIKPDSDRTKIKSHLDPEKLFAIVDLDIQSQTINKQYPFSDTEKIFYNLYQEGKVNQQTAPQHRIWVTGFIHKESYFIIPELQEMFDSCFMPPYPLYIPLYKENNLLLTDIYKDMAELIDQDPDLKNHLITASQRINYCPGLNCTDVDKLKISWIQEFNSTVDVTRKNELIYVLLTLIKAKNFWREIEPPPNWSGSADNYKEQLLLKIGKFYSEQSDAEYHLSVFFKILYQFV</sequence>
<evidence type="ECO:0000313" key="1">
    <source>
        <dbReference type="EMBL" id="VXD23050.1"/>
    </source>
</evidence>
<organism evidence="1 2">
    <name type="scientific">Planktothrix serta PCC 8927</name>
    <dbReference type="NCBI Taxonomy" id="671068"/>
    <lineage>
        <taxon>Bacteria</taxon>
        <taxon>Bacillati</taxon>
        <taxon>Cyanobacteriota</taxon>
        <taxon>Cyanophyceae</taxon>
        <taxon>Oscillatoriophycideae</taxon>
        <taxon>Oscillatoriales</taxon>
        <taxon>Microcoleaceae</taxon>
        <taxon>Planktothrix</taxon>
    </lineage>
</organism>
<protein>
    <submittedName>
        <fullName evidence="1">Uncharacterized protein</fullName>
    </submittedName>
</protein>
<dbReference type="AlphaFoldDB" id="A0A7Z9BWY2"/>
<dbReference type="Proteomes" id="UP000184550">
    <property type="component" value="Unassembled WGS sequence"/>
</dbReference>
<dbReference type="EMBL" id="CZCU02000153">
    <property type="protein sequence ID" value="VXD23050.1"/>
    <property type="molecule type" value="Genomic_DNA"/>
</dbReference>
<accession>A0A7Z9BWY2</accession>